<evidence type="ECO:0000313" key="7">
    <source>
        <dbReference type="EMBL" id="APF36796.1"/>
    </source>
</evidence>
<reference evidence="7 8" key="1">
    <citation type="submission" date="2016-11" db="EMBL/GenBank/DDBJ databases">
        <title>Complete genome sequence of the aerobically denitrifying bacterium Chelatococcus daeguensis TAD1.</title>
        <authorList>
            <person name="Yang Y."/>
            <person name="Huang S."/>
            <person name="Lin E."/>
        </authorList>
    </citation>
    <scope>NUCLEOTIDE SEQUENCE [LARGE SCALE GENOMIC DNA]</scope>
    <source>
        <strain evidence="7 8">TAD1</strain>
    </source>
</reference>
<dbReference type="GO" id="GO:0005886">
    <property type="term" value="C:plasma membrane"/>
    <property type="evidence" value="ECO:0007669"/>
    <property type="project" value="UniProtKB-SubCell"/>
</dbReference>
<dbReference type="InterPro" id="IPR001851">
    <property type="entry name" value="ABC_transp_permease"/>
</dbReference>
<feature type="transmembrane region" description="Helical" evidence="6">
    <location>
        <begin position="286"/>
        <end position="305"/>
    </location>
</feature>
<protein>
    <submittedName>
        <fullName evidence="7">Branched-chain amino acid ABC transporter permease</fullName>
    </submittedName>
</protein>
<organism evidence="7 8">
    <name type="scientific">Chelatococcus daeguensis</name>
    <dbReference type="NCBI Taxonomy" id="444444"/>
    <lineage>
        <taxon>Bacteria</taxon>
        <taxon>Pseudomonadati</taxon>
        <taxon>Pseudomonadota</taxon>
        <taxon>Alphaproteobacteria</taxon>
        <taxon>Hyphomicrobiales</taxon>
        <taxon>Chelatococcaceae</taxon>
        <taxon>Chelatococcus</taxon>
    </lineage>
</organism>
<keyword evidence="5 6" id="KW-0472">Membrane</keyword>
<dbReference type="EMBL" id="CP018095">
    <property type="protein sequence ID" value="APF36796.1"/>
    <property type="molecule type" value="Genomic_DNA"/>
</dbReference>
<evidence type="ECO:0000256" key="1">
    <source>
        <dbReference type="ARBA" id="ARBA00004651"/>
    </source>
</evidence>
<evidence type="ECO:0000313" key="8">
    <source>
        <dbReference type="Proteomes" id="UP000182703"/>
    </source>
</evidence>
<sequence>MRIGTLKTSYAADEALFDTRLQKLLILLACAAAVLFPFVASPYWLFLACLCAINVASATGLNILTGYTGLVSLGQAAFMSVGAYTVAVLEIHAGTPFLLNLLVGGLLTALVGIGVGIPSLRVKGLYLAIATIAASVVLHFVFAHWPLTGGMQGLSMPPTRLFGMALDQPFQLYWLILPVTGLMVLGAANLFRTRVGRAFIAIRDRDISAEVLGIPLLRYKLMSFAVSSFYAGLAGGLWAYFFRVVTPESFPLVNSIFYLAAIIVGGMGTILGGILGAVFMTMVPELLKFVAGLVTPFYPDALALLAPVRTIVFGSLIVGFLIFEPHGLAEIWRRIRRFFHLWPFRT</sequence>
<dbReference type="Pfam" id="PF02653">
    <property type="entry name" value="BPD_transp_2"/>
    <property type="match status" value="1"/>
</dbReference>
<evidence type="ECO:0000256" key="5">
    <source>
        <dbReference type="ARBA" id="ARBA00023136"/>
    </source>
</evidence>
<gene>
    <name evidence="7" type="ORF">BOQ54_05210</name>
</gene>
<dbReference type="KEGG" id="cdq:BOQ54_05210"/>
<dbReference type="GO" id="GO:0015658">
    <property type="term" value="F:branched-chain amino acid transmembrane transporter activity"/>
    <property type="evidence" value="ECO:0007669"/>
    <property type="project" value="InterPro"/>
</dbReference>
<feature type="transmembrane region" description="Helical" evidence="6">
    <location>
        <begin position="172"/>
        <end position="191"/>
    </location>
</feature>
<keyword evidence="3 6" id="KW-0812">Transmembrane</keyword>
<evidence type="ECO:0000256" key="3">
    <source>
        <dbReference type="ARBA" id="ARBA00022692"/>
    </source>
</evidence>
<name>A0AAC9JPH6_9HYPH</name>
<evidence type="ECO:0000256" key="2">
    <source>
        <dbReference type="ARBA" id="ARBA00022475"/>
    </source>
</evidence>
<accession>A0AAC9JPH6</accession>
<keyword evidence="4 6" id="KW-1133">Transmembrane helix</keyword>
<feature type="transmembrane region" description="Helical" evidence="6">
    <location>
        <begin position="221"/>
        <end position="241"/>
    </location>
</feature>
<feature type="transmembrane region" description="Helical" evidence="6">
    <location>
        <begin position="97"/>
        <end position="117"/>
    </location>
</feature>
<evidence type="ECO:0000256" key="4">
    <source>
        <dbReference type="ARBA" id="ARBA00022989"/>
    </source>
</evidence>
<feature type="transmembrane region" description="Helical" evidence="6">
    <location>
        <begin position="21"/>
        <end position="38"/>
    </location>
</feature>
<keyword evidence="2" id="KW-1003">Cell membrane</keyword>
<feature type="transmembrane region" description="Helical" evidence="6">
    <location>
        <begin position="124"/>
        <end position="147"/>
    </location>
</feature>
<dbReference type="PANTHER" id="PTHR30482:SF5">
    <property type="entry name" value="ABC TRANSPORTER PERMEASE PROTEIN"/>
    <property type="match status" value="1"/>
</dbReference>
<dbReference type="PANTHER" id="PTHR30482">
    <property type="entry name" value="HIGH-AFFINITY BRANCHED-CHAIN AMINO ACID TRANSPORT SYSTEM PERMEASE"/>
    <property type="match status" value="1"/>
</dbReference>
<feature type="transmembrane region" description="Helical" evidence="6">
    <location>
        <begin position="311"/>
        <end position="329"/>
    </location>
</feature>
<evidence type="ECO:0000256" key="6">
    <source>
        <dbReference type="SAM" id="Phobius"/>
    </source>
</evidence>
<dbReference type="InterPro" id="IPR043428">
    <property type="entry name" value="LivM-like"/>
</dbReference>
<dbReference type="CDD" id="cd06581">
    <property type="entry name" value="TM_PBP1_LivM_like"/>
    <property type="match status" value="1"/>
</dbReference>
<dbReference type="AlphaFoldDB" id="A0AAC9JPH6"/>
<feature type="transmembrane region" description="Helical" evidence="6">
    <location>
        <begin position="71"/>
        <end position="91"/>
    </location>
</feature>
<dbReference type="RefSeq" id="WP_071923453.1">
    <property type="nucleotide sequence ID" value="NZ_CP018095.1"/>
</dbReference>
<dbReference type="Proteomes" id="UP000182703">
    <property type="component" value="Chromosome"/>
</dbReference>
<proteinExistence type="predicted"/>
<feature type="transmembrane region" description="Helical" evidence="6">
    <location>
        <begin position="256"/>
        <end position="279"/>
    </location>
</feature>
<comment type="subcellular location">
    <subcellularLocation>
        <location evidence="1">Cell membrane</location>
        <topology evidence="1">Multi-pass membrane protein</topology>
    </subcellularLocation>
</comment>
<keyword evidence="8" id="KW-1185">Reference proteome</keyword>